<dbReference type="Proteomes" id="UP001285908">
    <property type="component" value="Unassembled WGS sequence"/>
</dbReference>
<keyword evidence="5" id="KW-1185">Reference proteome</keyword>
<feature type="domain" description="DUF7587" evidence="3">
    <location>
        <begin position="20"/>
        <end position="154"/>
    </location>
</feature>
<evidence type="ECO:0000259" key="3">
    <source>
        <dbReference type="Pfam" id="PF24494"/>
    </source>
</evidence>
<dbReference type="SUPFAM" id="SSF56399">
    <property type="entry name" value="ADP-ribosylation"/>
    <property type="match status" value="1"/>
</dbReference>
<dbReference type="PANTHER" id="PTHR40781:SF1">
    <property type="match status" value="1"/>
</dbReference>
<dbReference type="GeneID" id="87877754"/>
<dbReference type="AlphaFoldDB" id="A0AAJ0MQZ4"/>
<evidence type="ECO:0000313" key="5">
    <source>
        <dbReference type="Proteomes" id="UP001285908"/>
    </source>
</evidence>
<feature type="coiled-coil region" evidence="1">
    <location>
        <begin position="224"/>
        <end position="258"/>
    </location>
</feature>
<dbReference type="RefSeq" id="XP_062692554.1">
    <property type="nucleotide sequence ID" value="XM_062840132.1"/>
</dbReference>
<evidence type="ECO:0000256" key="1">
    <source>
        <dbReference type="SAM" id="Coils"/>
    </source>
</evidence>
<proteinExistence type="predicted"/>
<sequence length="375" mass="40827">MTAVFWHIVSPDHPTASLVLPPKLFYVRHGHSQAYATADGGFVSRAPDRDISDEEELKKNATMHFDWTNWGWESCFISAFSDQGHAEKWGRRACFGAPVTVYALDTQRLPPGTLVLNAFMLCISLGISNAYNENSKDEFLFYKGIPGSCVESSWDPWGYCPPQIGSHPPMRRGFLSSWVDIVKEAEIAQTIYQVQTSSTSWTTNSSFSASPAAATAATAARQTLDGLMREEGRLRQELEELEERQQESIVELNNLNNDADADADAVYDPNAVDVDDVCDLAGQMEKVLNLSGSGTNRVDVKTQSPESNTSDTIDDADVNNPTGADGQMKVLDAETNLDAQSRTIPEVNTAENTVTTMTEATIMVDSAPAGAATGP</sequence>
<gene>
    <name evidence="4" type="ORF">B0T23DRAFT_428405</name>
</gene>
<dbReference type="Pfam" id="PF24494">
    <property type="entry name" value="DUF7587"/>
    <property type="match status" value="1"/>
</dbReference>
<dbReference type="InterPro" id="IPR056009">
    <property type="entry name" value="DUF7587"/>
</dbReference>
<dbReference type="PANTHER" id="PTHR40781">
    <property type="match status" value="1"/>
</dbReference>
<keyword evidence="1" id="KW-0175">Coiled coil</keyword>
<organism evidence="4 5">
    <name type="scientific">Neurospora hispaniola</name>
    <dbReference type="NCBI Taxonomy" id="588809"/>
    <lineage>
        <taxon>Eukaryota</taxon>
        <taxon>Fungi</taxon>
        <taxon>Dikarya</taxon>
        <taxon>Ascomycota</taxon>
        <taxon>Pezizomycotina</taxon>
        <taxon>Sordariomycetes</taxon>
        <taxon>Sordariomycetidae</taxon>
        <taxon>Sordariales</taxon>
        <taxon>Sordariaceae</taxon>
        <taxon>Neurospora</taxon>
    </lineage>
</organism>
<accession>A0AAJ0MQZ4</accession>
<feature type="compositionally biased region" description="Polar residues" evidence="2">
    <location>
        <begin position="294"/>
        <end position="311"/>
    </location>
</feature>
<feature type="region of interest" description="Disordered" evidence="2">
    <location>
        <begin position="294"/>
        <end position="323"/>
    </location>
</feature>
<comment type="caution">
    <text evidence="4">The sequence shown here is derived from an EMBL/GenBank/DDBJ whole genome shotgun (WGS) entry which is preliminary data.</text>
</comment>
<name>A0AAJ0MQZ4_9PEZI</name>
<protein>
    <recommendedName>
        <fullName evidence="3">DUF7587 domain-containing protein</fullName>
    </recommendedName>
</protein>
<reference evidence="4 5" key="1">
    <citation type="journal article" date="2023" name="Mol. Phylogenet. Evol.">
        <title>Genome-scale phylogeny and comparative genomics of the fungal order Sordariales.</title>
        <authorList>
            <person name="Hensen N."/>
            <person name="Bonometti L."/>
            <person name="Westerberg I."/>
            <person name="Brannstrom I.O."/>
            <person name="Guillou S."/>
            <person name="Cros-Aarteil S."/>
            <person name="Calhoun S."/>
            <person name="Haridas S."/>
            <person name="Kuo A."/>
            <person name="Mondo S."/>
            <person name="Pangilinan J."/>
            <person name="Riley R."/>
            <person name="LaButti K."/>
            <person name="Andreopoulos B."/>
            <person name="Lipzen A."/>
            <person name="Chen C."/>
            <person name="Yan M."/>
            <person name="Daum C."/>
            <person name="Ng V."/>
            <person name="Clum A."/>
            <person name="Steindorff A."/>
            <person name="Ohm R.A."/>
            <person name="Martin F."/>
            <person name="Silar P."/>
            <person name="Natvig D.O."/>
            <person name="Lalanne C."/>
            <person name="Gautier V."/>
            <person name="Ament-Velasquez S.L."/>
            <person name="Kruys A."/>
            <person name="Hutchinson M.I."/>
            <person name="Powell A.J."/>
            <person name="Barry K."/>
            <person name="Miller A.N."/>
            <person name="Grigoriev I.V."/>
            <person name="Debuchy R."/>
            <person name="Gladieux P."/>
            <person name="Hiltunen Thoren M."/>
            <person name="Johannesson H."/>
        </authorList>
    </citation>
    <scope>NUCLEOTIDE SEQUENCE [LARGE SCALE GENOMIC DNA]</scope>
    <source>
        <strain evidence="4 5">FGSC 10403</strain>
    </source>
</reference>
<dbReference type="EMBL" id="JAULSX010000004">
    <property type="protein sequence ID" value="KAK3492096.1"/>
    <property type="molecule type" value="Genomic_DNA"/>
</dbReference>
<evidence type="ECO:0000256" key="2">
    <source>
        <dbReference type="SAM" id="MobiDB-lite"/>
    </source>
</evidence>
<dbReference type="Gene3D" id="3.90.210.10">
    <property type="entry name" value="Heat-Labile Enterotoxin, subunit A"/>
    <property type="match status" value="1"/>
</dbReference>
<evidence type="ECO:0000313" key="4">
    <source>
        <dbReference type="EMBL" id="KAK3492096.1"/>
    </source>
</evidence>